<evidence type="ECO:0000256" key="2">
    <source>
        <dbReference type="ARBA" id="ARBA00022630"/>
    </source>
</evidence>
<dbReference type="GO" id="GO:0050661">
    <property type="term" value="F:NADP binding"/>
    <property type="evidence" value="ECO:0007669"/>
    <property type="project" value="InterPro"/>
</dbReference>
<dbReference type="CDD" id="cd02803">
    <property type="entry name" value="OYE_like_FMN_family"/>
    <property type="match status" value="1"/>
</dbReference>
<evidence type="ECO:0000313" key="7">
    <source>
        <dbReference type="EMBL" id="RLE54000.1"/>
    </source>
</evidence>
<keyword evidence="4" id="KW-0521">NADP</keyword>
<dbReference type="Gene3D" id="3.20.20.70">
    <property type="entry name" value="Aldolase class I"/>
    <property type="match status" value="1"/>
</dbReference>
<evidence type="ECO:0000256" key="1">
    <source>
        <dbReference type="ARBA" id="ARBA00001917"/>
    </source>
</evidence>
<sequence>MTTLLDPLEVRGVIFKNRIVMPPMATELATENGEVTDQLIKHYVERCDKVGLIIVEHSYASIEGKYSPRQLGIYDDKLIDGLSRLAREIKKRGVIAAIQINHAGGKSSSKITGVKPIAPSSVIVPGGVEEPSEMTLGDIERVQEAFEKAAKRAVKAGFDAIEIHGAHGFLLNQFLSPITNKRLDAYGGTLEKRMKFPLEVVERVREAIGDKLLLYRLGADDMMPEGLTIEESKKFAVKLEKLGVDIIDVSGGLCGSRPEN</sequence>
<dbReference type="InterPro" id="IPR013785">
    <property type="entry name" value="Aldolase_TIM"/>
</dbReference>
<keyword evidence="2" id="KW-0285">Flavoprotein</keyword>
<dbReference type="Pfam" id="PF00724">
    <property type="entry name" value="Oxidored_FMN"/>
    <property type="match status" value="1"/>
</dbReference>
<dbReference type="GO" id="GO:0003959">
    <property type="term" value="F:NADPH dehydrogenase activity"/>
    <property type="evidence" value="ECO:0007669"/>
    <property type="project" value="InterPro"/>
</dbReference>
<protein>
    <submittedName>
        <fullName evidence="7">NADH:flavin oxidoreductase</fullName>
    </submittedName>
</protein>
<accession>A0A497F4Z6</accession>
<evidence type="ECO:0000259" key="6">
    <source>
        <dbReference type="Pfam" id="PF00724"/>
    </source>
</evidence>
<organism evidence="7 8">
    <name type="scientific">Thermoproteota archaeon</name>
    <dbReference type="NCBI Taxonomy" id="2056631"/>
    <lineage>
        <taxon>Archaea</taxon>
        <taxon>Thermoproteota</taxon>
    </lineage>
</organism>
<evidence type="ECO:0000313" key="8">
    <source>
        <dbReference type="Proteomes" id="UP000269499"/>
    </source>
</evidence>
<comment type="cofactor">
    <cofactor evidence="1">
        <name>FMN</name>
        <dbReference type="ChEBI" id="CHEBI:58210"/>
    </cofactor>
</comment>
<dbReference type="AlphaFoldDB" id="A0A497F4Z6"/>
<dbReference type="GO" id="GO:0010181">
    <property type="term" value="F:FMN binding"/>
    <property type="evidence" value="ECO:0007669"/>
    <property type="project" value="InterPro"/>
</dbReference>
<dbReference type="PANTHER" id="PTHR43303">
    <property type="entry name" value="NADPH DEHYDROGENASE C23G7.10C-RELATED"/>
    <property type="match status" value="1"/>
</dbReference>
<dbReference type="PANTHER" id="PTHR43303:SF4">
    <property type="entry name" value="NADPH DEHYDROGENASE C23G7.10C-RELATED"/>
    <property type="match status" value="1"/>
</dbReference>
<keyword evidence="5" id="KW-0560">Oxidoreductase</keyword>
<dbReference type="EMBL" id="QMRA01000039">
    <property type="protein sequence ID" value="RLE54000.1"/>
    <property type="molecule type" value="Genomic_DNA"/>
</dbReference>
<dbReference type="InterPro" id="IPR044152">
    <property type="entry name" value="YqjM-like"/>
</dbReference>
<dbReference type="SUPFAM" id="SSF51395">
    <property type="entry name" value="FMN-linked oxidoreductases"/>
    <property type="match status" value="1"/>
</dbReference>
<feature type="domain" description="NADH:flavin oxidoreductase/NADH oxidase N-terminal" evidence="6">
    <location>
        <begin position="4"/>
        <end position="250"/>
    </location>
</feature>
<dbReference type="Proteomes" id="UP000269499">
    <property type="component" value="Unassembled WGS sequence"/>
</dbReference>
<feature type="non-terminal residue" evidence="7">
    <location>
        <position position="260"/>
    </location>
</feature>
<gene>
    <name evidence="7" type="ORF">DRJ26_02465</name>
</gene>
<keyword evidence="3" id="KW-0288">FMN</keyword>
<name>A0A497F4Z6_9CREN</name>
<evidence type="ECO:0000256" key="3">
    <source>
        <dbReference type="ARBA" id="ARBA00022643"/>
    </source>
</evidence>
<evidence type="ECO:0000256" key="4">
    <source>
        <dbReference type="ARBA" id="ARBA00022857"/>
    </source>
</evidence>
<reference evidence="7 8" key="1">
    <citation type="submission" date="2018-06" db="EMBL/GenBank/DDBJ databases">
        <title>Extensive metabolic versatility and redundancy in microbially diverse, dynamic hydrothermal sediments.</title>
        <authorList>
            <person name="Dombrowski N."/>
            <person name="Teske A."/>
            <person name="Baker B.J."/>
        </authorList>
    </citation>
    <scope>NUCLEOTIDE SEQUENCE [LARGE SCALE GENOMIC DNA]</scope>
    <source>
        <strain evidence="7">B20_G2</strain>
    </source>
</reference>
<comment type="caution">
    <text evidence="7">The sequence shown here is derived from an EMBL/GenBank/DDBJ whole genome shotgun (WGS) entry which is preliminary data.</text>
</comment>
<evidence type="ECO:0000256" key="5">
    <source>
        <dbReference type="ARBA" id="ARBA00023002"/>
    </source>
</evidence>
<proteinExistence type="predicted"/>
<dbReference type="InterPro" id="IPR001155">
    <property type="entry name" value="OxRdtase_FMN_N"/>
</dbReference>